<name>A0AAD3TI81_NEPGR</name>
<dbReference type="EMBL" id="BSYO01000036">
    <property type="protein sequence ID" value="GMH29569.1"/>
    <property type="molecule type" value="Genomic_DNA"/>
</dbReference>
<dbReference type="InterPro" id="IPR038824">
    <property type="entry name" value="SHOC1-like"/>
</dbReference>
<sequence length="227" mass="25282">MRTRFLAIDYFKLHETPTFLRLPIPRIPSLPKLASFEYDEELVRCFGSHLAVCLQLDSLPIDNALSKFISDSLPHTIDSGNGVLPIAGRLSADVSGTDFRSVEVQASEAELDHKVHTGSPKLQFWAYNVFESAILKLCFFHRCSSDYHPISFSRRLSLVFSDLAHVGSPPKAVVRPDSTAGLRFAFRLISDSSSVSPHLQIRAHRLQICVPYPSPVLDQYSPASEGE</sequence>
<keyword evidence="2" id="KW-1185">Reference proteome</keyword>
<accession>A0AAD3TI81</accession>
<evidence type="ECO:0000313" key="2">
    <source>
        <dbReference type="Proteomes" id="UP001279734"/>
    </source>
</evidence>
<dbReference type="Proteomes" id="UP001279734">
    <property type="component" value="Unassembled WGS sequence"/>
</dbReference>
<protein>
    <submittedName>
        <fullName evidence="1">Uncharacterized protein</fullName>
    </submittedName>
</protein>
<proteinExistence type="predicted"/>
<dbReference type="PANTHER" id="PTHR35764">
    <property type="entry name" value="PROTEIN SHORTAGE IN CHIASMATA 1"/>
    <property type="match status" value="1"/>
</dbReference>
<comment type="caution">
    <text evidence="1">The sequence shown here is derived from an EMBL/GenBank/DDBJ whole genome shotgun (WGS) entry which is preliminary data.</text>
</comment>
<dbReference type="GO" id="GO:0000712">
    <property type="term" value="P:resolution of meiotic recombination intermediates"/>
    <property type="evidence" value="ECO:0007669"/>
    <property type="project" value="TreeGrafter"/>
</dbReference>
<dbReference type="AlphaFoldDB" id="A0AAD3TI81"/>
<gene>
    <name evidence="1" type="ORF">Nepgr_031412</name>
</gene>
<evidence type="ECO:0000313" key="1">
    <source>
        <dbReference type="EMBL" id="GMH29569.1"/>
    </source>
</evidence>
<organism evidence="1 2">
    <name type="scientific">Nepenthes gracilis</name>
    <name type="common">Slender pitcher plant</name>
    <dbReference type="NCBI Taxonomy" id="150966"/>
    <lineage>
        <taxon>Eukaryota</taxon>
        <taxon>Viridiplantae</taxon>
        <taxon>Streptophyta</taxon>
        <taxon>Embryophyta</taxon>
        <taxon>Tracheophyta</taxon>
        <taxon>Spermatophyta</taxon>
        <taxon>Magnoliopsida</taxon>
        <taxon>eudicotyledons</taxon>
        <taxon>Gunneridae</taxon>
        <taxon>Pentapetalae</taxon>
        <taxon>Caryophyllales</taxon>
        <taxon>Nepenthaceae</taxon>
        <taxon>Nepenthes</taxon>
    </lineage>
</organism>
<dbReference type="PANTHER" id="PTHR35764:SF1">
    <property type="entry name" value="PROTEIN SHORTAGE IN CHIASMATA 1"/>
    <property type="match status" value="1"/>
</dbReference>
<reference evidence="1" key="1">
    <citation type="submission" date="2023-05" db="EMBL/GenBank/DDBJ databases">
        <title>Nepenthes gracilis genome sequencing.</title>
        <authorList>
            <person name="Fukushima K."/>
        </authorList>
    </citation>
    <scope>NUCLEOTIDE SEQUENCE</scope>
    <source>
        <strain evidence="1">SING2019-196</strain>
    </source>
</reference>